<dbReference type="EMBL" id="KL584722">
    <property type="protein sequence ID" value="KEQ69224.1"/>
    <property type="molecule type" value="Genomic_DNA"/>
</dbReference>
<organism evidence="1 2">
    <name type="scientific">Aureobasidium namibiae CBS 147.97</name>
    <dbReference type="NCBI Taxonomy" id="1043004"/>
    <lineage>
        <taxon>Eukaryota</taxon>
        <taxon>Fungi</taxon>
        <taxon>Dikarya</taxon>
        <taxon>Ascomycota</taxon>
        <taxon>Pezizomycotina</taxon>
        <taxon>Dothideomycetes</taxon>
        <taxon>Dothideomycetidae</taxon>
        <taxon>Dothideales</taxon>
        <taxon>Saccotheciaceae</taxon>
        <taxon>Aureobasidium</taxon>
    </lineage>
</organism>
<dbReference type="PANTHER" id="PTHR34071:SF2">
    <property type="entry name" value="FLAVIN-NUCLEOTIDE-BINDING PROTEIN"/>
    <property type="match status" value="1"/>
</dbReference>
<dbReference type="InterPro" id="IPR012349">
    <property type="entry name" value="Split_barrel_FMN-bd"/>
</dbReference>
<dbReference type="AlphaFoldDB" id="A0A074WCD2"/>
<dbReference type="HOGENOM" id="CLU_067890_0_0_1"/>
<dbReference type="PANTHER" id="PTHR34071">
    <property type="entry name" value="5-NITROIMIDAZOLE ANTIBIOTICS RESISTANCE PROTEIN, NIMA-FAMILY-RELATED PROTEIN-RELATED"/>
    <property type="match status" value="1"/>
</dbReference>
<dbReference type="Pfam" id="PF12900">
    <property type="entry name" value="Pyridox_ox_2"/>
    <property type="match status" value="1"/>
</dbReference>
<sequence length="260" mass="28802">YAQTPLNTIKVYKHRAAYDYQTIHSIFASTLVSHVSFISTDSDSDPTPINLPLTAVLGRYDPSHPLPSHPSSRESAHRADLDRPLDLYLHGNVAMMLRRAITKSSGAGIKVCICSTKVDGVVVNFTPNGHSLNYRSAVIHGIAELVTLPEEKEFAMHLLTNHMIASRWQNTNPTTPSALKSIQVMRVSITSASAKVRAKNMGLADSCDIAAERDDIYTGVYPLYEVLGEPVQSGYSPGRPVQEHLEEWMQRRNAEEKEYA</sequence>
<gene>
    <name evidence="1" type="ORF">M436DRAFT_17739</name>
</gene>
<name>A0A074WCD2_9PEZI</name>
<proteinExistence type="predicted"/>
<protein>
    <recommendedName>
        <fullName evidence="3">Flavin-nucleotide-binding protein</fullName>
    </recommendedName>
</protein>
<dbReference type="SUPFAM" id="SSF50475">
    <property type="entry name" value="FMN-binding split barrel"/>
    <property type="match status" value="1"/>
</dbReference>
<accession>A0A074WCD2</accession>
<dbReference type="OrthoDB" id="444432at2759"/>
<evidence type="ECO:0000313" key="1">
    <source>
        <dbReference type="EMBL" id="KEQ69224.1"/>
    </source>
</evidence>
<dbReference type="RefSeq" id="XP_013423402.1">
    <property type="nucleotide sequence ID" value="XM_013567948.1"/>
</dbReference>
<dbReference type="InterPro" id="IPR024747">
    <property type="entry name" value="Pyridox_Oxase-rel"/>
</dbReference>
<evidence type="ECO:0008006" key="3">
    <source>
        <dbReference type="Google" id="ProtNLM"/>
    </source>
</evidence>
<reference evidence="1 2" key="1">
    <citation type="journal article" date="2014" name="BMC Genomics">
        <title>Genome sequencing of four Aureobasidium pullulans varieties: biotechnological potential, stress tolerance, and description of new species.</title>
        <authorList>
            <person name="Gostin Ar C."/>
            <person name="Ohm R.A."/>
            <person name="Kogej T."/>
            <person name="Sonjak S."/>
            <person name="Turk M."/>
            <person name="Zajc J."/>
            <person name="Zalar P."/>
            <person name="Grube M."/>
            <person name="Sun H."/>
            <person name="Han J."/>
            <person name="Sharma A."/>
            <person name="Chiniquy J."/>
            <person name="Ngan C.Y."/>
            <person name="Lipzen A."/>
            <person name="Barry K."/>
            <person name="Grigoriev I.V."/>
            <person name="Gunde-Cimerman N."/>
        </authorList>
    </citation>
    <scope>NUCLEOTIDE SEQUENCE [LARGE SCALE GENOMIC DNA]</scope>
    <source>
        <strain evidence="1 2">CBS 147.97</strain>
    </source>
</reference>
<dbReference type="Gene3D" id="2.30.110.10">
    <property type="entry name" value="Electron Transport, Fmn-binding Protein, Chain A"/>
    <property type="match status" value="1"/>
</dbReference>
<evidence type="ECO:0000313" key="2">
    <source>
        <dbReference type="Proteomes" id="UP000027730"/>
    </source>
</evidence>
<dbReference type="Proteomes" id="UP000027730">
    <property type="component" value="Unassembled WGS sequence"/>
</dbReference>
<dbReference type="GeneID" id="25407974"/>
<feature type="non-terminal residue" evidence="1">
    <location>
        <position position="1"/>
    </location>
</feature>
<keyword evidence="2" id="KW-1185">Reference proteome</keyword>
<dbReference type="STRING" id="1043004.A0A074WCD2"/>
<feature type="non-terminal residue" evidence="1">
    <location>
        <position position="260"/>
    </location>
</feature>